<protein>
    <submittedName>
        <fullName evidence="2">Aminopeptidase</fullName>
    </submittedName>
</protein>
<name>A0A1B1MNL8_STRLN</name>
<organism evidence="2 3">
    <name type="scientific">Streptomyces lincolnensis</name>
    <dbReference type="NCBI Taxonomy" id="1915"/>
    <lineage>
        <taxon>Bacteria</taxon>
        <taxon>Bacillati</taxon>
        <taxon>Actinomycetota</taxon>
        <taxon>Actinomycetes</taxon>
        <taxon>Kitasatosporales</taxon>
        <taxon>Streptomycetaceae</taxon>
        <taxon>Streptomyces</taxon>
    </lineage>
</organism>
<feature type="domain" description="Crocagin biosynthetic protein CgnE/B" evidence="1">
    <location>
        <begin position="222"/>
        <end position="329"/>
    </location>
</feature>
<dbReference type="PANTHER" id="PTHR34448:SF1">
    <property type="entry name" value="BLL6088 PROTEIN"/>
    <property type="match status" value="1"/>
</dbReference>
<dbReference type="OrthoDB" id="7057810at2"/>
<keyword evidence="2" id="KW-0645">Protease</keyword>
<proteinExistence type="predicted"/>
<dbReference type="EMBL" id="CP016438">
    <property type="protein sequence ID" value="ANS70168.1"/>
    <property type="molecule type" value="Genomic_DNA"/>
</dbReference>
<evidence type="ECO:0000313" key="2">
    <source>
        <dbReference type="EMBL" id="ANS70168.1"/>
    </source>
</evidence>
<dbReference type="AlphaFoldDB" id="A0A1B1MNL8"/>
<dbReference type="PANTHER" id="PTHR34448">
    <property type="entry name" value="AMINOPEPTIDASE"/>
    <property type="match status" value="1"/>
</dbReference>
<dbReference type="GO" id="GO:0004177">
    <property type="term" value="F:aminopeptidase activity"/>
    <property type="evidence" value="ECO:0007669"/>
    <property type="project" value="UniProtKB-KW"/>
</dbReference>
<dbReference type="RefSeq" id="WP_067443664.1">
    <property type="nucleotide sequence ID" value="NZ_CP016438.1"/>
</dbReference>
<dbReference type="SUPFAM" id="SSF144052">
    <property type="entry name" value="Thermophilic metalloprotease-like"/>
    <property type="match status" value="1"/>
</dbReference>
<dbReference type="KEGG" id="sls:SLINC_7944"/>
<dbReference type="Pfam" id="PF26231">
    <property type="entry name" value="CgnE_B"/>
    <property type="match status" value="1"/>
</dbReference>
<reference evidence="2 3" key="1">
    <citation type="submission" date="2016-07" db="EMBL/GenBank/DDBJ databases">
        <title>Enhancement of antibiotic productionsby engineered nitrateutilization in actinobacteria.</title>
        <authorList>
            <person name="Meng S.C."/>
        </authorList>
    </citation>
    <scope>NUCLEOTIDE SEQUENCE [LARGE SCALE GENOMIC DNA]</scope>
    <source>
        <strain evidence="2 3">NRRL 2936</strain>
    </source>
</reference>
<keyword evidence="2" id="KW-0378">Hydrolase</keyword>
<sequence>MTTAPVETTIDASVLRGVDTLFDGYAQLTPTDTLLVIYTPDCREQASLLILAARDRGVAATALGMAPIEDPGFRERLKTALPSRDSLTGRLVIITIERDTMSHAPILRHEIDVYSDQVLPIRIINGSWDFFRLALGPTPAELSAINAGLLHRFLAAQHLAVTTSSGSELEITLDNDRYRWLSNRGVWRPGHFVILPAGEVATYPASVTGRLVADGAFNVNKAVQLDARLGENPLTVDLKDSNVVSYSCADEKIAKLFERCIQVDHGNHVGELGFGTNTGIDDFVGMNSHINERHPGIHLGFGQHGQLLDVVDYYTDIHMDLITTDVTIHIDGDSIPLTSRALAPSTLPHPTNVSDEDIDSNCCGARTPQL</sequence>
<dbReference type="InterPro" id="IPR058799">
    <property type="entry name" value="CgnE_B"/>
</dbReference>
<keyword evidence="3" id="KW-1185">Reference proteome</keyword>
<keyword evidence="2" id="KW-0031">Aminopeptidase</keyword>
<evidence type="ECO:0000313" key="3">
    <source>
        <dbReference type="Proteomes" id="UP000092598"/>
    </source>
</evidence>
<dbReference type="InterPro" id="IPR052170">
    <property type="entry name" value="M29_Exopeptidase"/>
</dbReference>
<dbReference type="Proteomes" id="UP000092598">
    <property type="component" value="Chromosome"/>
</dbReference>
<accession>A0A1B1MNL8</accession>
<evidence type="ECO:0000259" key="1">
    <source>
        <dbReference type="Pfam" id="PF26231"/>
    </source>
</evidence>
<gene>
    <name evidence="2" type="ORF">SLINC_7944</name>
</gene>